<comment type="caution">
    <text evidence="1">The sequence shown here is derived from an EMBL/GenBank/DDBJ whole genome shotgun (WGS) entry which is preliminary data.</text>
</comment>
<protein>
    <recommendedName>
        <fullName evidence="3">ParE toxin of type II toxin-antitoxin system, parDE</fullName>
    </recommendedName>
</protein>
<dbReference type="EMBL" id="RJTU01000061">
    <property type="protein sequence ID" value="ROI13191.1"/>
    <property type="molecule type" value="Genomic_DNA"/>
</dbReference>
<sequence length="85" mass="10416">MKTFRVIADPRVKLDLQDAKNFLERKQKGLSLEFFKDYKKALKKLQTNPFFQVRYKEIHCLPLEVLKYILHFKWMNKILQLQFLL</sequence>
<dbReference type="AlphaFoldDB" id="A0A3N0X8R4"/>
<evidence type="ECO:0008006" key="3">
    <source>
        <dbReference type="Google" id="ProtNLM"/>
    </source>
</evidence>
<dbReference type="Proteomes" id="UP000267623">
    <property type="component" value="Unassembled WGS sequence"/>
</dbReference>
<evidence type="ECO:0000313" key="1">
    <source>
        <dbReference type="EMBL" id="ROI13191.1"/>
    </source>
</evidence>
<name>A0A3N0X8R4_9FLAO</name>
<proteinExistence type="predicted"/>
<accession>A0A3N0X8R4</accession>
<gene>
    <name evidence="1" type="ORF">EGH73_08680</name>
</gene>
<dbReference type="RefSeq" id="WP_123281495.1">
    <property type="nucleotide sequence ID" value="NZ_RJTU01000061.1"/>
</dbReference>
<reference evidence="2" key="1">
    <citation type="submission" date="2018-11" db="EMBL/GenBank/DDBJ databases">
        <title>Proposal to divide the Flavobacteriaceae and reorganize its genera based on Amino Acid Identity values calculated from whole genome sequences.</title>
        <authorList>
            <person name="Nicholson A.C."/>
            <person name="Gulvik C.A."/>
            <person name="Whitney A.M."/>
            <person name="Humrighouse B.W."/>
            <person name="Bell M."/>
            <person name="Holmes B."/>
            <person name="Steigerwalt A."/>
            <person name="Villarma A."/>
            <person name="Sheth M."/>
            <person name="Batra D."/>
            <person name="Pryor J."/>
            <person name="Bernardet J.-F."/>
            <person name="Hugo C."/>
            <person name="Kampfer P."/>
            <person name="Newman J."/>
            <person name="Mcquiston J."/>
        </authorList>
    </citation>
    <scope>NUCLEOTIDE SEQUENCE [LARGE SCALE GENOMIC DNA]</scope>
    <source>
        <strain evidence="2">DSM 22165</strain>
    </source>
</reference>
<evidence type="ECO:0000313" key="2">
    <source>
        <dbReference type="Proteomes" id="UP000267623"/>
    </source>
</evidence>
<organism evidence="1 2">
    <name type="scientific">Epilithonimonas hominis</name>
    <dbReference type="NCBI Taxonomy" id="420404"/>
    <lineage>
        <taxon>Bacteria</taxon>
        <taxon>Pseudomonadati</taxon>
        <taxon>Bacteroidota</taxon>
        <taxon>Flavobacteriia</taxon>
        <taxon>Flavobacteriales</taxon>
        <taxon>Weeksellaceae</taxon>
        <taxon>Chryseobacterium group</taxon>
        <taxon>Epilithonimonas</taxon>
    </lineage>
</organism>